<dbReference type="EMBL" id="JAJATW010000040">
    <property type="protein sequence ID" value="MCB5163128.1"/>
    <property type="molecule type" value="Genomic_DNA"/>
</dbReference>
<dbReference type="RefSeq" id="WP_226755466.1">
    <property type="nucleotide sequence ID" value="NZ_JAJATW010000040.1"/>
</dbReference>
<proteinExistence type="predicted"/>
<gene>
    <name evidence="1" type="ORF">LG368_14755</name>
</gene>
<sequence length="331" mass="38713">MIAFNKPAITPEQQLTLLEKRGLTIFNHSRALAFLRSVSFFRLTPYMRPFQENAQHNFIAGTCFRQLVEIYDFDRRLRLLVMDAIERAEVAIRGHISNHMGTAYGSHWYLEATYFKNRSQHDRLLNDIRSKQENELRDYHKECDRIDKLKTDDARKANLKSKRQQESYARHYALTYTTPELMPNWAMVEDITLGTLSYLYKNLSKDSDKKHIARGLGLEAPLLESWLHTLTTVRNLCAHHSRLWNRELGIKPAVPKSNRIAWPNYLREGSASLHTRAAVILPILQHFMTHCAPHASWKQRLIELFNEFPNTPLAPMGLPNGWQHDPFWQNI</sequence>
<dbReference type="InterPro" id="IPR011664">
    <property type="entry name" value="Abi_system_AbiD/AbiF-like"/>
</dbReference>
<accession>A0A9X1LFP8</accession>
<dbReference type="Pfam" id="PF07751">
    <property type="entry name" value="Abi_2"/>
    <property type="match status" value="1"/>
</dbReference>
<comment type="caution">
    <text evidence="1">The sequence shown here is derived from an EMBL/GenBank/DDBJ whole genome shotgun (WGS) entry which is preliminary data.</text>
</comment>
<evidence type="ECO:0000313" key="1">
    <source>
        <dbReference type="EMBL" id="MCB5163128.1"/>
    </source>
</evidence>
<dbReference type="AlphaFoldDB" id="A0A9X1LFP8"/>
<name>A0A9X1LFP8_9GAMM</name>
<keyword evidence="2" id="KW-1185">Reference proteome</keyword>
<dbReference type="Proteomes" id="UP001139095">
    <property type="component" value="Unassembled WGS sequence"/>
</dbReference>
<evidence type="ECO:0000313" key="2">
    <source>
        <dbReference type="Proteomes" id="UP001139095"/>
    </source>
</evidence>
<protein>
    <submittedName>
        <fullName evidence="1">Abi family protein</fullName>
    </submittedName>
</protein>
<reference evidence="1" key="1">
    <citation type="submission" date="2021-10" db="EMBL/GenBank/DDBJ databases">
        <title>Marinomonas pontica sp. nov., isolated from the Black Sea.</title>
        <authorList>
            <person name="Zhao L.-H."/>
            <person name="Xue J.-H."/>
        </authorList>
    </citation>
    <scope>NUCLEOTIDE SEQUENCE</scope>
    <source>
        <strain evidence="1">E8</strain>
    </source>
</reference>
<organism evidence="1 2">
    <name type="scientific">Marinomonas algarum</name>
    <dbReference type="NCBI Taxonomy" id="2883105"/>
    <lineage>
        <taxon>Bacteria</taxon>
        <taxon>Pseudomonadati</taxon>
        <taxon>Pseudomonadota</taxon>
        <taxon>Gammaproteobacteria</taxon>
        <taxon>Oceanospirillales</taxon>
        <taxon>Oceanospirillaceae</taxon>
        <taxon>Marinomonas</taxon>
    </lineage>
</organism>